<feature type="compositionally biased region" description="Low complexity" evidence="1">
    <location>
        <begin position="80"/>
        <end position="91"/>
    </location>
</feature>
<reference evidence="3" key="1">
    <citation type="submission" date="2021-12" db="EMBL/GenBank/DDBJ databases">
        <authorList>
            <person name="Zaccaron A."/>
            <person name="Stergiopoulos I."/>
        </authorList>
    </citation>
    <scope>NUCLEOTIDE SEQUENCE</scope>
    <source>
        <strain evidence="3">Race5_Kim</strain>
    </source>
</reference>
<dbReference type="OrthoDB" id="10516812at2759"/>
<gene>
    <name evidence="3" type="ORF">CLAFUR5_03719</name>
</gene>
<keyword evidence="2" id="KW-0472">Membrane</keyword>
<keyword evidence="4" id="KW-1185">Reference proteome</keyword>
<dbReference type="GeneID" id="71983597"/>
<evidence type="ECO:0000256" key="1">
    <source>
        <dbReference type="SAM" id="MobiDB-lite"/>
    </source>
</evidence>
<feature type="region of interest" description="Disordered" evidence="1">
    <location>
        <begin position="70"/>
        <end position="111"/>
    </location>
</feature>
<proteinExistence type="predicted"/>
<keyword evidence="2" id="KW-0812">Transmembrane</keyword>
<sequence length="111" mass="11971">MSSAMGSLLHHFVRDVKTDVNAFPAGMDMDRIQNERTLAYGVLAMLVAIWFILAAVVTFLGGRDEDTTGAPGVALKDMSSSEATTQSSSQTLMMRANGVETRDMERGKGRA</sequence>
<dbReference type="RefSeq" id="XP_047758751.1">
    <property type="nucleotide sequence ID" value="XM_047902867.1"/>
</dbReference>
<feature type="compositionally biased region" description="Basic and acidic residues" evidence="1">
    <location>
        <begin position="100"/>
        <end position="111"/>
    </location>
</feature>
<dbReference type="KEGG" id="ffu:CLAFUR5_03719"/>
<reference evidence="3" key="2">
    <citation type="journal article" date="2022" name="Microb. Genom.">
        <title>A chromosome-scale genome assembly of the tomato pathogen Cladosporium fulvum reveals a compartmentalized genome architecture and the presence of a dispensable chromosome.</title>
        <authorList>
            <person name="Zaccaron A.Z."/>
            <person name="Chen L.H."/>
            <person name="Samaras A."/>
            <person name="Stergiopoulos I."/>
        </authorList>
    </citation>
    <scope>NUCLEOTIDE SEQUENCE</scope>
    <source>
        <strain evidence="3">Race5_Kim</strain>
    </source>
</reference>
<feature type="transmembrane region" description="Helical" evidence="2">
    <location>
        <begin position="37"/>
        <end position="60"/>
    </location>
</feature>
<keyword evidence="2" id="KW-1133">Transmembrane helix</keyword>
<protein>
    <submittedName>
        <fullName evidence="3">Uncharacterized protein</fullName>
    </submittedName>
</protein>
<name>A0A9Q8P5R0_PASFU</name>
<accession>A0A9Q8P5R0</accession>
<evidence type="ECO:0000313" key="4">
    <source>
        <dbReference type="Proteomes" id="UP000756132"/>
    </source>
</evidence>
<organism evidence="3 4">
    <name type="scientific">Passalora fulva</name>
    <name type="common">Tomato leaf mold</name>
    <name type="synonym">Cladosporium fulvum</name>
    <dbReference type="NCBI Taxonomy" id="5499"/>
    <lineage>
        <taxon>Eukaryota</taxon>
        <taxon>Fungi</taxon>
        <taxon>Dikarya</taxon>
        <taxon>Ascomycota</taxon>
        <taxon>Pezizomycotina</taxon>
        <taxon>Dothideomycetes</taxon>
        <taxon>Dothideomycetidae</taxon>
        <taxon>Mycosphaerellales</taxon>
        <taxon>Mycosphaerellaceae</taxon>
        <taxon>Fulvia</taxon>
    </lineage>
</organism>
<evidence type="ECO:0000256" key="2">
    <source>
        <dbReference type="SAM" id="Phobius"/>
    </source>
</evidence>
<dbReference type="Proteomes" id="UP000756132">
    <property type="component" value="Chromosome 2"/>
</dbReference>
<dbReference type="AlphaFoldDB" id="A0A9Q8P5R0"/>
<evidence type="ECO:0000313" key="3">
    <source>
        <dbReference type="EMBL" id="UJO14385.1"/>
    </source>
</evidence>
<dbReference type="EMBL" id="CP090164">
    <property type="protein sequence ID" value="UJO14385.1"/>
    <property type="molecule type" value="Genomic_DNA"/>
</dbReference>